<keyword evidence="2" id="KW-1185">Reference proteome</keyword>
<dbReference type="Pfam" id="PF07949">
    <property type="entry name" value="YbbR"/>
    <property type="match status" value="1"/>
</dbReference>
<dbReference type="PANTHER" id="PTHR37804">
    <property type="entry name" value="CDAA REGULATORY PROTEIN CDAR"/>
    <property type="match status" value="1"/>
</dbReference>
<gene>
    <name evidence="1" type="ORF">HCU67_11420</name>
</gene>
<evidence type="ECO:0000313" key="1">
    <source>
        <dbReference type="EMBL" id="NKI32555.1"/>
    </source>
</evidence>
<dbReference type="EMBL" id="JAAWWL010000002">
    <property type="protein sequence ID" value="NKI32555.1"/>
    <property type="molecule type" value="Genomic_DNA"/>
</dbReference>
<evidence type="ECO:0000313" key="2">
    <source>
        <dbReference type="Proteomes" id="UP000718451"/>
    </source>
</evidence>
<organism evidence="1 2">
    <name type="scientific">Croceivirga thetidis</name>
    <dbReference type="NCBI Taxonomy" id="2721623"/>
    <lineage>
        <taxon>Bacteria</taxon>
        <taxon>Pseudomonadati</taxon>
        <taxon>Bacteroidota</taxon>
        <taxon>Flavobacteriia</taxon>
        <taxon>Flavobacteriales</taxon>
        <taxon>Flavobacteriaceae</taxon>
        <taxon>Croceivirga</taxon>
    </lineage>
</organism>
<dbReference type="InterPro" id="IPR012505">
    <property type="entry name" value="YbbR"/>
</dbReference>
<dbReference type="PANTHER" id="PTHR37804:SF1">
    <property type="entry name" value="CDAA REGULATORY PROTEIN CDAR"/>
    <property type="match status" value="1"/>
</dbReference>
<proteinExistence type="predicted"/>
<dbReference type="Gene3D" id="2.170.120.30">
    <property type="match status" value="1"/>
</dbReference>
<sequence length="316" mass="36042">MFRNFIQNLDQKKLKVFFVFLIFSFVSWSISKLSQTYDSWIEVTLIPTKFPDSLLLKNESTQRVNLRLKASGFKLLGMQIGEKSEKVNLSSISKNNAGYYLTNGKLKNQWERRFSNAEILSLQPDSVFFDLYQVQAKKVKVKPKLGLDLVQNYVLLGSLRVEPDSIMIKGPASEIENINVIETVEFTLREVSENFSQKLLIAKPENFSSSEILKSAVLVSGNVVKFSEKVFELPIEVKNTPKGYDLRVFPKTVSLLCKAGEDDLRKLTESDFKVVAVYDSIVTNQNALRLTIEQKPKNTIALRLLENEVKFVLEPK</sequence>
<dbReference type="Proteomes" id="UP000718451">
    <property type="component" value="Unassembled WGS sequence"/>
</dbReference>
<accession>A0ABX1GRJ3</accession>
<reference evidence="1 2" key="1">
    <citation type="submission" date="2020-04" db="EMBL/GenBank/DDBJ databases">
        <authorList>
            <person name="Yoon J."/>
        </authorList>
    </citation>
    <scope>NUCLEOTIDE SEQUENCE [LARGE SCALE GENOMIC DNA]</scope>
    <source>
        <strain evidence="1 2">DJ-13</strain>
    </source>
</reference>
<dbReference type="InterPro" id="IPR053154">
    <property type="entry name" value="c-di-AMP_regulator"/>
</dbReference>
<protein>
    <submittedName>
        <fullName evidence="1">YbbR-like domain-containing protein</fullName>
    </submittedName>
</protein>
<comment type="caution">
    <text evidence="1">The sequence shown here is derived from an EMBL/GenBank/DDBJ whole genome shotgun (WGS) entry which is preliminary data.</text>
</comment>
<name>A0ABX1GRJ3_9FLAO</name>
<dbReference type="RefSeq" id="WP_168552748.1">
    <property type="nucleotide sequence ID" value="NZ_JAAWWL010000002.1"/>
</dbReference>